<evidence type="ECO:0000256" key="16">
    <source>
        <dbReference type="ARBA" id="ARBA00034000"/>
    </source>
</evidence>
<dbReference type="AlphaFoldDB" id="A0A1I2BUN1"/>
<dbReference type="GO" id="GO:0006508">
    <property type="term" value="P:proteolysis"/>
    <property type="evidence" value="ECO:0007669"/>
    <property type="project" value="UniProtKB-KW"/>
</dbReference>
<dbReference type="GO" id="GO:0030288">
    <property type="term" value="C:outer membrane-bounded periplasmic space"/>
    <property type="evidence" value="ECO:0007669"/>
    <property type="project" value="TreeGrafter"/>
</dbReference>
<dbReference type="GO" id="GO:0008658">
    <property type="term" value="F:penicillin binding"/>
    <property type="evidence" value="ECO:0007669"/>
    <property type="project" value="InterPro"/>
</dbReference>
<evidence type="ECO:0000256" key="11">
    <source>
        <dbReference type="ARBA" id="ARBA00022984"/>
    </source>
</evidence>
<keyword evidence="4" id="KW-0121">Carboxypeptidase</keyword>
<keyword evidence="3" id="KW-1003">Cell membrane</keyword>
<gene>
    <name evidence="22" type="ORF">SAMN04487969_10493</name>
</gene>
<comment type="similarity">
    <text evidence="2">In the N-terminal section; belongs to the glycosyltransferase 51 family.</text>
</comment>
<dbReference type="Pfam" id="PF00905">
    <property type="entry name" value="Transpeptidase"/>
    <property type="match status" value="1"/>
</dbReference>
<feature type="domain" description="Glycosyl transferase family 51" evidence="21">
    <location>
        <begin position="77"/>
        <end position="253"/>
    </location>
</feature>
<sequence>MADRRQRTQPEKKTGPKKRRRMSGKTWFFLLFFTVVIAIVCGIIGYSLIILNGERMLKERADMMVMGEASIVYDANGNEISRLSTAEENREIAEYDEIPKEMMNAVVATEDQRFYEHAGIDFFAIGRALVKDVIARSAVEGGSTITQQLAKNMFLSSDKTLFRKATEASIAVALENNKTKEEILTLYLNRIYFGKGVYGVKGAAKYYFNSELKDLKLWQMATLAGMPKAPSRYNPVNDAEGSKVRRGVVLQLMYDQGYITKDEMDEAKAVDYVTPPTVEQSKDEPYKAFVDYAVEEALRVMPDMTETDLRIGGYRIYTTLNPTAQTVVEKEFADDSNFEESVDDKKVQGAMVIIDHRDGAIQAIAGGRDYERKGLNRVELPRQPGSAFKPITSYGPALETGQYFPWTVLKNDKTCFGNYCPKDSRGATPITMQEAVKHSRNLPAVWMLNEIGVSNGVKFATKLGFELSDQDRNLAIALGGLTEGVTPLQMASAYSTFANSGQTVDSHTIREITTSSNTAVYTYKAPSAEQVMNADTAWYMTEMLQTVVQSGGTGTGAAIDRPVAGKTGTTQHGIPGFNSSANRDAWFVGYTPEWTAAVWMGYDRTDEQHVLKKSSAQSAAMFSKVMKQAMADMPKSSFKKPQGVKEPVKDVGAVTNFNAVFVPEQMKVALSWQGAASSNISYKVYRKAMDQTDFSLFVDSAGTTVDDMSVAPGMTYDYYVVAIDAENNLTSKQSETLSVQIPETVIEVPDVPMDSIDPDEGGIELPSFSPDSGMTPTPTPGTETPPVETIDPGTTVSPEPTDIIASPPIEEGEQDGGNADGGDNPVNATPDPAQGDGTTNEAG</sequence>
<dbReference type="GO" id="GO:0009002">
    <property type="term" value="F:serine-type D-Ala-D-Ala carboxypeptidase activity"/>
    <property type="evidence" value="ECO:0007669"/>
    <property type="project" value="UniProtKB-EC"/>
</dbReference>
<reference evidence="23" key="1">
    <citation type="submission" date="2016-10" db="EMBL/GenBank/DDBJ databases">
        <authorList>
            <person name="Varghese N."/>
            <person name="Submissions S."/>
        </authorList>
    </citation>
    <scope>NUCLEOTIDE SEQUENCE [LARGE SCALE GENOMIC DNA]</scope>
    <source>
        <strain evidence="23">CGMCC 1.10223</strain>
    </source>
</reference>
<dbReference type="InterPro" id="IPR050396">
    <property type="entry name" value="Glycosyltr_51/Transpeptidase"/>
</dbReference>
<evidence type="ECO:0000256" key="19">
    <source>
        <dbReference type="SAM" id="Phobius"/>
    </source>
</evidence>
<evidence type="ECO:0000256" key="13">
    <source>
        <dbReference type="ARBA" id="ARBA00023136"/>
    </source>
</evidence>
<keyword evidence="11" id="KW-0573">Peptidoglycan synthesis</keyword>
<evidence type="ECO:0000256" key="2">
    <source>
        <dbReference type="ARBA" id="ARBA00007739"/>
    </source>
</evidence>
<evidence type="ECO:0000259" key="21">
    <source>
        <dbReference type="Pfam" id="PF00912"/>
    </source>
</evidence>
<dbReference type="InterPro" id="IPR001264">
    <property type="entry name" value="Glyco_trans_51"/>
</dbReference>
<evidence type="ECO:0000256" key="3">
    <source>
        <dbReference type="ARBA" id="ARBA00022475"/>
    </source>
</evidence>
<dbReference type="SUPFAM" id="SSF49265">
    <property type="entry name" value="Fibronectin type III"/>
    <property type="match status" value="1"/>
</dbReference>
<evidence type="ECO:0000256" key="4">
    <source>
        <dbReference type="ARBA" id="ARBA00022645"/>
    </source>
</evidence>
<evidence type="ECO:0000256" key="6">
    <source>
        <dbReference type="ARBA" id="ARBA00022676"/>
    </source>
</evidence>
<keyword evidence="5" id="KW-0645">Protease</keyword>
<dbReference type="Gene3D" id="3.40.710.10">
    <property type="entry name" value="DD-peptidase/beta-lactamase superfamily"/>
    <property type="match status" value="1"/>
</dbReference>
<evidence type="ECO:0000256" key="8">
    <source>
        <dbReference type="ARBA" id="ARBA00022692"/>
    </source>
</evidence>
<dbReference type="Gene3D" id="1.10.3810.10">
    <property type="entry name" value="Biosynthetic peptidoglycan transglycosylase-like"/>
    <property type="match status" value="1"/>
</dbReference>
<dbReference type="GO" id="GO:0008360">
    <property type="term" value="P:regulation of cell shape"/>
    <property type="evidence" value="ECO:0007669"/>
    <property type="project" value="UniProtKB-KW"/>
</dbReference>
<protein>
    <submittedName>
        <fullName evidence="22">Penicillin-binding protein 2A</fullName>
    </submittedName>
</protein>
<dbReference type="InterPro" id="IPR012338">
    <property type="entry name" value="Beta-lactam/transpept-like"/>
</dbReference>
<evidence type="ECO:0000256" key="14">
    <source>
        <dbReference type="ARBA" id="ARBA00023268"/>
    </source>
</evidence>
<dbReference type="GO" id="GO:0071555">
    <property type="term" value="P:cell wall organization"/>
    <property type="evidence" value="ECO:0007669"/>
    <property type="project" value="UniProtKB-KW"/>
</dbReference>
<dbReference type="InterPro" id="IPR023346">
    <property type="entry name" value="Lysozyme-like_dom_sf"/>
</dbReference>
<evidence type="ECO:0000256" key="7">
    <source>
        <dbReference type="ARBA" id="ARBA00022679"/>
    </source>
</evidence>
<dbReference type="Pfam" id="PF00912">
    <property type="entry name" value="Transgly"/>
    <property type="match status" value="1"/>
</dbReference>
<evidence type="ECO:0000256" key="10">
    <source>
        <dbReference type="ARBA" id="ARBA00022960"/>
    </source>
</evidence>
<feature type="domain" description="Penicillin-binding protein transpeptidase" evidence="20">
    <location>
        <begin position="349"/>
        <end position="627"/>
    </location>
</feature>
<dbReference type="SUPFAM" id="SSF53955">
    <property type="entry name" value="Lysozyme-like"/>
    <property type="match status" value="1"/>
</dbReference>
<dbReference type="InterPro" id="IPR001460">
    <property type="entry name" value="PCN-bd_Tpept"/>
</dbReference>
<keyword evidence="13 19" id="KW-0472">Membrane</keyword>
<comment type="catalytic activity">
    <reaction evidence="16">
        <text>Preferential cleavage: (Ac)2-L-Lys-D-Ala-|-D-Ala. Also transpeptidation of peptidyl-alanyl moieties that are N-acyl substituents of D-alanine.</text>
        <dbReference type="EC" id="3.4.16.4"/>
    </reaction>
</comment>
<evidence type="ECO:0000259" key="20">
    <source>
        <dbReference type="Pfam" id="PF00905"/>
    </source>
</evidence>
<proteinExistence type="inferred from homology"/>
<dbReference type="Gene3D" id="2.60.40.10">
    <property type="entry name" value="Immunoglobulins"/>
    <property type="match status" value="1"/>
</dbReference>
<dbReference type="PANTHER" id="PTHR32282:SF32">
    <property type="entry name" value="PENICILLIN-BINDING PROTEIN 2A"/>
    <property type="match status" value="1"/>
</dbReference>
<keyword evidence="9" id="KW-0378">Hydrolase</keyword>
<evidence type="ECO:0000256" key="1">
    <source>
        <dbReference type="ARBA" id="ARBA00007090"/>
    </source>
</evidence>
<dbReference type="RefSeq" id="WP_052737111.1">
    <property type="nucleotide sequence ID" value="NZ_FONN01000004.1"/>
</dbReference>
<feature type="region of interest" description="Disordered" evidence="18">
    <location>
        <begin position="755"/>
        <end position="843"/>
    </location>
</feature>
<evidence type="ECO:0000256" key="5">
    <source>
        <dbReference type="ARBA" id="ARBA00022670"/>
    </source>
</evidence>
<keyword evidence="10" id="KW-0133">Cell shape</keyword>
<organism evidence="22 23">
    <name type="scientific">Paenibacillus algorifonticola</name>
    <dbReference type="NCBI Taxonomy" id="684063"/>
    <lineage>
        <taxon>Bacteria</taxon>
        <taxon>Bacillati</taxon>
        <taxon>Bacillota</taxon>
        <taxon>Bacilli</taxon>
        <taxon>Bacillales</taxon>
        <taxon>Paenibacillaceae</taxon>
        <taxon>Paenibacillus</taxon>
    </lineage>
</organism>
<dbReference type="InterPro" id="IPR036116">
    <property type="entry name" value="FN3_sf"/>
</dbReference>
<evidence type="ECO:0000256" key="17">
    <source>
        <dbReference type="ARBA" id="ARBA00049902"/>
    </source>
</evidence>
<dbReference type="InterPro" id="IPR036950">
    <property type="entry name" value="PBP_transglycosylase"/>
</dbReference>
<keyword evidence="6" id="KW-0328">Glycosyltransferase</keyword>
<dbReference type="PANTHER" id="PTHR32282">
    <property type="entry name" value="BINDING PROTEIN TRANSPEPTIDASE, PUTATIVE-RELATED"/>
    <property type="match status" value="1"/>
</dbReference>
<keyword evidence="7" id="KW-0808">Transferase</keyword>
<dbReference type="OrthoDB" id="9766909at2"/>
<comment type="similarity">
    <text evidence="1">In the C-terminal section; belongs to the transpeptidase family.</text>
</comment>
<evidence type="ECO:0000256" key="15">
    <source>
        <dbReference type="ARBA" id="ARBA00023316"/>
    </source>
</evidence>
<keyword evidence="15" id="KW-0961">Cell wall biogenesis/degradation</keyword>
<keyword evidence="12 19" id="KW-1133">Transmembrane helix</keyword>
<evidence type="ECO:0000256" key="12">
    <source>
        <dbReference type="ARBA" id="ARBA00022989"/>
    </source>
</evidence>
<dbReference type="InterPro" id="IPR013783">
    <property type="entry name" value="Ig-like_fold"/>
</dbReference>
<dbReference type="FunFam" id="1.10.3810.10:FF:000001">
    <property type="entry name" value="Penicillin-binding protein 1A"/>
    <property type="match status" value="1"/>
</dbReference>
<keyword evidence="14" id="KW-0511">Multifunctional enzyme</keyword>
<dbReference type="Proteomes" id="UP000183410">
    <property type="component" value="Unassembled WGS sequence"/>
</dbReference>
<comment type="catalytic activity">
    <reaction evidence="17">
        <text>[GlcNAc-(1-&gt;4)-Mur2Ac(oyl-L-Ala-gamma-D-Glu-L-Lys-D-Ala-D-Ala)](n)-di-trans,octa-cis-undecaprenyl diphosphate + beta-D-GlcNAc-(1-&gt;4)-Mur2Ac(oyl-L-Ala-gamma-D-Glu-L-Lys-D-Ala-D-Ala)-di-trans,octa-cis-undecaprenyl diphosphate = [GlcNAc-(1-&gt;4)-Mur2Ac(oyl-L-Ala-gamma-D-Glu-L-Lys-D-Ala-D-Ala)](n+1)-di-trans,octa-cis-undecaprenyl diphosphate + di-trans,octa-cis-undecaprenyl diphosphate + H(+)</text>
        <dbReference type="Rhea" id="RHEA:23708"/>
        <dbReference type="Rhea" id="RHEA-COMP:9602"/>
        <dbReference type="Rhea" id="RHEA-COMP:9603"/>
        <dbReference type="ChEBI" id="CHEBI:15378"/>
        <dbReference type="ChEBI" id="CHEBI:58405"/>
        <dbReference type="ChEBI" id="CHEBI:60033"/>
        <dbReference type="ChEBI" id="CHEBI:78435"/>
        <dbReference type="EC" id="2.4.99.28"/>
    </reaction>
</comment>
<keyword evidence="23" id="KW-1185">Reference proteome</keyword>
<dbReference type="EMBL" id="FONN01000004">
    <property type="protein sequence ID" value="SFE59819.1"/>
    <property type="molecule type" value="Genomic_DNA"/>
</dbReference>
<accession>A0A1I2BUN1</accession>
<feature type="compositionally biased region" description="Low complexity" evidence="18">
    <location>
        <begin position="780"/>
        <end position="789"/>
    </location>
</feature>
<dbReference type="NCBIfam" id="TIGR02074">
    <property type="entry name" value="PBP_1a_fam"/>
    <property type="match status" value="1"/>
</dbReference>
<evidence type="ECO:0000313" key="23">
    <source>
        <dbReference type="Proteomes" id="UP000183410"/>
    </source>
</evidence>
<evidence type="ECO:0000256" key="9">
    <source>
        <dbReference type="ARBA" id="ARBA00022801"/>
    </source>
</evidence>
<dbReference type="GO" id="GO:0008955">
    <property type="term" value="F:peptidoglycan glycosyltransferase activity"/>
    <property type="evidence" value="ECO:0007669"/>
    <property type="project" value="UniProtKB-EC"/>
</dbReference>
<keyword evidence="8 19" id="KW-0812">Transmembrane</keyword>
<dbReference type="GO" id="GO:0009252">
    <property type="term" value="P:peptidoglycan biosynthetic process"/>
    <property type="evidence" value="ECO:0007669"/>
    <property type="project" value="UniProtKB-KW"/>
</dbReference>
<dbReference type="SUPFAM" id="SSF56601">
    <property type="entry name" value="beta-lactamase/transpeptidase-like"/>
    <property type="match status" value="1"/>
</dbReference>
<evidence type="ECO:0000313" key="22">
    <source>
        <dbReference type="EMBL" id="SFE59819.1"/>
    </source>
</evidence>
<feature type="transmembrane region" description="Helical" evidence="19">
    <location>
        <begin position="27"/>
        <end position="51"/>
    </location>
</feature>
<evidence type="ECO:0000256" key="18">
    <source>
        <dbReference type="SAM" id="MobiDB-lite"/>
    </source>
</evidence>
<name>A0A1I2BUN1_9BACL</name>